<evidence type="ECO:0000256" key="1">
    <source>
        <dbReference type="ARBA" id="ARBA00009179"/>
    </source>
</evidence>
<dbReference type="NCBIfam" id="TIGR00225">
    <property type="entry name" value="prc"/>
    <property type="match status" value="1"/>
</dbReference>
<keyword evidence="6" id="KW-1133">Transmembrane helix</keyword>
<comment type="caution">
    <text evidence="8">The sequence shown here is derived from an EMBL/GenBank/DDBJ whole genome shotgun (WGS) entry which is preliminary data.</text>
</comment>
<dbReference type="InterPro" id="IPR001478">
    <property type="entry name" value="PDZ"/>
</dbReference>
<comment type="similarity">
    <text evidence="1 5">Belongs to the peptidase S41A family.</text>
</comment>
<dbReference type="PANTHER" id="PTHR32060">
    <property type="entry name" value="TAIL-SPECIFIC PROTEASE"/>
    <property type="match status" value="1"/>
</dbReference>
<evidence type="ECO:0000313" key="9">
    <source>
        <dbReference type="Proteomes" id="UP000649151"/>
    </source>
</evidence>
<keyword evidence="2 5" id="KW-0645">Protease</keyword>
<evidence type="ECO:0000313" key="8">
    <source>
        <dbReference type="EMBL" id="MBC5786424.1"/>
    </source>
</evidence>
<name>A0ABR7IMP5_9CLOT</name>
<accession>A0ABR7IMP5</accession>
<dbReference type="InterPro" id="IPR005151">
    <property type="entry name" value="Tail-specific_protease"/>
</dbReference>
<dbReference type="RefSeq" id="WP_186995781.1">
    <property type="nucleotide sequence ID" value="NZ_JACOQK010000001.1"/>
</dbReference>
<keyword evidence="6" id="KW-0812">Transmembrane</keyword>
<dbReference type="SMART" id="SM00245">
    <property type="entry name" value="TSPc"/>
    <property type="match status" value="1"/>
</dbReference>
<evidence type="ECO:0000256" key="2">
    <source>
        <dbReference type="ARBA" id="ARBA00022670"/>
    </source>
</evidence>
<protein>
    <submittedName>
        <fullName evidence="8">PDZ domain-containing protein</fullName>
    </submittedName>
</protein>
<evidence type="ECO:0000256" key="4">
    <source>
        <dbReference type="ARBA" id="ARBA00022825"/>
    </source>
</evidence>
<organism evidence="8 9">
    <name type="scientific">Clostridium facile</name>
    <dbReference type="NCBI Taxonomy" id="2763035"/>
    <lineage>
        <taxon>Bacteria</taxon>
        <taxon>Bacillati</taxon>
        <taxon>Bacillota</taxon>
        <taxon>Clostridia</taxon>
        <taxon>Eubacteriales</taxon>
        <taxon>Clostridiaceae</taxon>
        <taxon>Clostridium</taxon>
    </lineage>
</organism>
<feature type="transmembrane region" description="Helical" evidence="6">
    <location>
        <begin position="7"/>
        <end position="28"/>
    </location>
</feature>
<feature type="domain" description="PDZ" evidence="7">
    <location>
        <begin position="95"/>
        <end position="178"/>
    </location>
</feature>
<proteinExistence type="inferred from homology"/>
<reference evidence="8 9" key="1">
    <citation type="submission" date="2020-08" db="EMBL/GenBank/DDBJ databases">
        <title>Genome public.</title>
        <authorList>
            <person name="Liu C."/>
            <person name="Sun Q."/>
        </authorList>
    </citation>
    <scope>NUCLEOTIDE SEQUENCE [LARGE SCALE GENOMIC DNA]</scope>
    <source>
        <strain evidence="8 9">NSJ-27</strain>
    </source>
</reference>
<dbReference type="PANTHER" id="PTHR32060:SF30">
    <property type="entry name" value="CARBOXY-TERMINAL PROCESSING PROTEASE CTPA"/>
    <property type="match status" value="1"/>
</dbReference>
<keyword evidence="4 5" id="KW-0720">Serine protease</keyword>
<dbReference type="Proteomes" id="UP000649151">
    <property type="component" value="Unassembled WGS sequence"/>
</dbReference>
<keyword evidence="9" id="KW-1185">Reference proteome</keyword>
<dbReference type="InterPro" id="IPR029045">
    <property type="entry name" value="ClpP/crotonase-like_dom_sf"/>
</dbReference>
<dbReference type="InterPro" id="IPR036034">
    <property type="entry name" value="PDZ_sf"/>
</dbReference>
<dbReference type="SUPFAM" id="SSF52096">
    <property type="entry name" value="ClpP/crotonase"/>
    <property type="match status" value="1"/>
</dbReference>
<dbReference type="InterPro" id="IPR004447">
    <property type="entry name" value="Peptidase_S41A"/>
</dbReference>
<keyword evidence="6" id="KW-0472">Membrane</keyword>
<evidence type="ECO:0000256" key="3">
    <source>
        <dbReference type="ARBA" id="ARBA00022801"/>
    </source>
</evidence>
<dbReference type="CDD" id="cd07560">
    <property type="entry name" value="Peptidase_S41_CPP"/>
    <property type="match status" value="1"/>
</dbReference>
<dbReference type="PROSITE" id="PS50106">
    <property type="entry name" value="PDZ"/>
    <property type="match status" value="1"/>
</dbReference>
<evidence type="ECO:0000259" key="7">
    <source>
        <dbReference type="PROSITE" id="PS50106"/>
    </source>
</evidence>
<gene>
    <name evidence="8" type="ORF">H8Z77_00065</name>
</gene>
<dbReference type="EMBL" id="JACOQK010000001">
    <property type="protein sequence ID" value="MBC5786424.1"/>
    <property type="molecule type" value="Genomic_DNA"/>
</dbReference>
<dbReference type="SMART" id="SM00228">
    <property type="entry name" value="PDZ"/>
    <property type="match status" value="1"/>
</dbReference>
<sequence length="399" mass="43258">MNKKISLGGAIAFSAIVAAITFIITWIASSNVFDGLMSNVSQRDAIYQKLDEIDKTVRTHYIGDLDETTLQNYIARGYVAGTGDDYATYYSAEDLKTLQQDQQGYVTGIGITGSQDESGYIKVLTIYEGSPASAAGIESGDLIVAIEGNDVKTSGYSVAMKQLQGEAGTVVKLTVRHNGQDNELELTRQKMSIPTVSYRMIDDKGYIKISSFKGNTVDQFKTAIEDLQAQGAQGVIFDLRDNTGGTIDSVTKILDQILPEGTLGNYRYKDGSTEELGYSDATSIDLPMVMIANNETASASELFIADLKDYDKAKLVGTTTYGKGVCQTLYTLQDGSAVNITSCYFDPAKTENFNGVGITPDFEVKLSEESQKLYASGSLTDESDTQLQKAIEVLETETK</sequence>
<dbReference type="Gene3D" id="3.30.750.44">
    <property type="match status" value="1"/>
</dbReference>
<dbReference type="Gene3D" id="2.30.42.10">
    <property type="match status" value="1"/>
</dbReference>
<dbReference type="SUPFAM" id="SSF50156">
    <property type="entry name" value="PDZ domain-like"/>
    <property type="match status" value="1"/>
</dbReference>
<evidence type="ECO:0000256" key="6">
    <source>
        <dbReference type="SAM" id="Phobius"/>
    </source>
</evidence>
<dbReference type="Pfam" id="PF03572">
    <property type="entry name" value="Peptidase_S41"/>
    <property type="match status" value="1"/>
</dbReference>
<keyword evidence="3 5" id="KW-0378">Hydrolase</keyword>
<dbReference type="Pfam" id="PF13180">
    <property type="entry name" value="PDZ_2"/>
    <property type="match status" value="1"/>
</dbReference>
<dbReference type="CDD" id="cd06782">
    <property type="entry name" value="cpPDZ_CPP-like"/>
    <property type="match status" value="1"/>
</dbReference>
<evidence type="ECO:0000256" key="5">
    <source>
        <dbReference type="RuleBase" id="RU004404"/>
    </source>
</evidence>
<dbReference type="Gene3D" id="3.90.226.10">
    <property type="entry name" value="2-enoyl-CoA Hydratase, Chain A, domain 1"/>
    <property type="match status" value="1"/>
</dbReference>